<dbReference type="Gene3D" id="1.10.3810.10">
    <property type="entry name" value="Biosynthetic peptidoglycan transglycosylase-like"/>
    <property type="match status" value="1"/>
</dbReference>
<keyword evidence="1" id="KW-0812">Transmembrane</keyword>
<dbReference type="EMBL" id="UINC01020546">
    <property type="protein sequence ID" value="SVA86168.1"/>
    <property type="molecule type" value="Genomic_DNA"/>
</dbReference>
<dbReference type="AlphaFoldDB" id="A0A381ZA77"/>
<dbReference type="SUPFAM" id="SSF53955">
    <property type="entry name" value="Lysozyme-like"/>
    <property type="match status" value="1"/>
</dbReference>
<organism evidence="2">
    <name type="scientific">marine metagenome</name>
    <dbReference type="NCBI Taxonomy" id="408172"/>
    <lineage>
        <taxon>unclassified sequences</taxon>
        <taxon>metagenomes</taxon>
        <taxon>ecological metagenomes</taxon>
    </lineage>
</organism>
<proteinExistence type="predicted"/>
<evidence type="ECO:0000256" key="1">
    <source>
        <dbReference type="SAM" id="Phobius"/>
    </source>
</evidence>
<accession>A0A381ZA77</accession>
<feature type="transmembrane region" description="Helical" evidence="1">
    <location>
        <begin position="15"/>
        <end position="38"/>
    </location>
</feature>
<reference evidence="2" key="1">
    <citation type="submission" date="2018-05" db="EMBL/GenBank/DDBJ databases">
        <authorList>
            <person name="Lanie J.A."/>
            <person name="Ng W.-L."/>
            <person name="Kazmierczak K.M."/>
            <person name="Andrzejewski T.M."/>
            <person name="Davidsen T.M."/>
            <person name="Wayne K.J."/>
            <person name="Tettelin H."/>
            <person name="Glass J.I."/>
            <person name="Rusch D."/>
            <person name="Podicherti R."/>
            <person name="Tsui H.-C.T."/>
            <person name="Winkler M.E."/>
        </authorList>
    </citation>
    <scope>NUCLEOTIDE SEQUENCE</scope>
</reference>
<protein>
    <submittedName>
        <fullName evidence="2">Uncharacterized protein</fullName>
    </submittedName>
</protein>
<feature type="non-terminal residue" evidence="2">
    <location>
        <position position="106"/>
    </location>
</feature>
<gene>
    <name evidence="2" type="ORF">METZ01_LOCUS139022</name>
</gene>
<keyword evidence="1" id="KW-0472">Membrane</keyword>
<dbReference type="InterPro" id="IPR036950">
    <property type="entry name" value="PBP_transglycosylase"/>
</dbReference>
<evidence type="ECO:0000313" key="2">
    <source>
        <dbReference type="EMBL" id="SVA86168.1"/>
    </source>
</evidence>
<sequence>MINRNLNIRKKKYKIYTIIMWTSFVLIILGITGTFYYASIGGLGDMPDLKVLENPKTNLASEVFSSDNKTLGKYYFNDNRTPVTFDELPKHLVEALLSIEDIRFYN</sequence>
<keyword evidence="1" id="KW-1133">Transmembrane helix</keyword>
<dbReference type="InterPro" id="IPR023346">
    <property type="entry name" value="Lysozyme-like_dom_sf"/>
</dbReference>
<name>A0A381ZA77_9ZZZZ</name>